<dbReference type="Proteomes" id="UP001596044">
    <property type="component" value="Unassembled WGS sequence"/>
</dbReference>
<dbReference type="PANTHER" id="PTHR43280:SF2">
    <property type="entry name" value="HTH-TYPE TRANSCRIPTIONAL REGULATOR EXSA"/>
    <property type="match status" value="1"/>
</dbReference>
<keyword evidence="4" id="KW-1133">Transmembrane helix</keyword>
<reference evidence="7" key="1">
    <citation type="journal article" date="2019" name="Int. J. Syst. Evol. Microbiol.">
        <title>The Global Catalogue of Microorganisms (GCM) 10K type strain sequencing project: providing services to taxonomists for standard genome sequencing and annotation.</title>
        <authorList>
            <consortium name="The Broad Institute Genomics Platform"/>
            <consortium name="The Broad Institute Genome Sequencing Center for Infectious Disease"/>
            <person name="Wu L."/>
            <person name="Ma J."/>
        </authorList>
    </citation>
    <scope>NUCLEOTIDE SEQUENCE [LARGE SCALE GENOMIC DNA]</scope>
    <source>
        <strain evidence="7">KACC 11904</strain>
    </source>
</reference>
<keyword evidence="3" id="KW-0804">Transcription</keyword>
<keyword evidence="4" id="KW-0472">Membrane</keyword>
<keyword evidence="1" id="KW-0805">Transcription regulation</keyword>
<evidence type="ECO:0000313" key="6">
    <source>
        <dbReference type="EMBL" id="MFC5448544.1"/>
    </source>
</evidence>
<feature type="domain" description="HTH araC/xylS-type" evidence="5">
    <location>
        <begin position="649"/>
        <end position="747"/>
    </location>
</feature>
<dbReference type="PROSITE" id="PS01124">
    <property type="entry name" value="HTH_ARAC_FAMILY_2"/>
    <property type="match status" value="1"/>
</dbReference>
<feature type="transmembrane region" description="Helical" evidence="4">
    <location>
        <begin position="14"/>
        <end position="40"/>
    </location>
</feature>
<dbReference type="InterPro" id="IPR018060">
    <property type="entry name" value="HTH_AraC"/>
</dbReference>
<gene>
    <name evidence="6" type="ORF">ACFPOG_09740</name>
</gene>
<name>A0ABW0K5G9_9BACL</name>
<dbReference type="InterPro" id="IPR020449">
    <property type="entry name" value="Tscrpt_reg_AraC-type_HTH"/>
</dbReference>
<proteinExistence type="predicted"/>
<dbReference type="SMART" id="SM00342">
    <property type="entry name" value="HTH_ARAC"/>
    <property type="match status" value="1"/>
</dbReference>
<dbReference type="RefSeq" id="WP_270878213.1">
    <property type="nucleotide sequence ID" value="NZ_JAQFVF010000018.1"/>
</dbReference>
<evidence type="ECO:0000256" key="4">
    <source>
        <dbReference type="SAM" id="Phobius"/>
    </source>
</evidence>
<comment type="caution">
    <text evidence="6">The sequence shown here is derived from an EMBL/GenBank/DDBJ whole genome shotgun (WGS) entry which is preliminary data.</text>
</comment>
<sequence>MSTSIRWKFKTESLFARLLVSFLVIVVLLAAINLWSYGLYQASLRNEIIRYNTTNLDNMTESFEKHFRLINELVQRFYFSDNVQLLNKKNIDYNIADKVRHDIQPTITNPLLYIDEMFLYFKDNSLILRKDGSTRADAMFNRFYQSPSYPLPFWQNQFQSDKQFHIYPASDFTEFVMPGSAPLPKGKLIPIVIKNNINSYFYITVLINAKKMVDTYNPSLFTNFSILNEEQQPIYTSENVSTGMNHIDFKQTYVKKGHDYYFYKKGIFSGLTYVLVASDKSMSSQIYMVNTTLAIIITTALALSILASIFFSIRFHRPVQQMIRSIQQISPLPPLRSTIREFKQLNEQMRQIVTANLKISEDLAKKTSFLRYYAYINKLKKIYHTNIEEMQDLALEEGPYRLLIFDIKFKPHYVRDIEMDTQRAMYYINEFVTHHVSNSFSNTHTFQIENNQILSLIYTKDNEALLVTTLETIRQELNLDHAYLLVTMAVSGQYHRSTQFKDAYEEALGLIDDRPFKDESLILSSPKKHAEPPTYVFTASEEHELDTYLHAGNASALLQWFTGMLERLDKKGAGVRDYYDLGKQIINRIQMSLLSSYAHDKLVQRTSELYSQLTECYNVNQLTHFMNLLFVSSATTFKQKLDERDRITSFVIEYLEHHYAEDITLDSIAEKMNITGGYLSTYFKEKTGKNFSEYLHEIRIGKAKEYLLQSNMKINDIAMKSGYQNMNSFNRMFKKLTGYTPSQFRQSQSAPFNTVSDVAP</sequence>
<keyword evidence="2" id="KW-0238">DNA-binding</keyword>
<dbReference type="InterPro" id="IPR009057">
    <property type="entry name" value="Homeodomain-like_sf"/>
</dbReference>
<evidence type="ECO:0000313" key="7">
    <source>
        <dbReference type="Proteomes" id="UP001596044"/>
    </source>
</evidence>
<dbReference type="PRINTS" id="PR00032">
    <property type="entry name" value="HTHARAC"/>
</dbReference>
<accession>A0ABW0K5G9</accession>
<protein>
    <submittedName>
        <fullName evidence="6">Helix-turn-helix domain-containing protein</fullName>
    </submittedName>
</protein>
<keyword evidence="4" id="KW-0812">Transmembrane</keyword>
<dbReference type="PROSITE" id="PS00041">
    <property type="entry name" value="HTH_ARAC_FAMILY_1"/>
    <property type="match status" value="1"/>
</dbReference>
<dbReference type="Gene3D" id="1.10.10.60">
    <property type="entry name" value="Homeodomain-like"/>
    <property type="match status" value="2"/>
</dbReference>
<feature type="transmembrane region" description="Helical" evidence="4">
    <location>
        <begin position="287"/>
        <end position="313"/>
    </location>
</feature>
<dbReference type="PANTHER" id="PTHR43280">
    <property type="entry name" value="ARAC-FAMILY TRANSCRIPTIONAL REGULATOR"/>
    <property type="match status" value="1"/>
</dbReference>
<dbReference type="InterPro" id="IPR018062">
    <property type="entry name" value="HTH_AraC-typ_CS"/>
</dbReference>
<dbReference type="EMBL" id="JBHSMJ010000009">
    <property type="protein sequence ID" value="MFC5448544.1"/>
    <property type="molecule type" value="Genomic_DNA"/>
</dbReference>
<dbReference type="Pfam" id="PF12833">
    <property type="entry name" value="HTH_18"/>
    <property type="match status" value="1"/>
</dbReference>
<dbReference type="SUPFAM" id="SSF46689">
    <property type="entry name" value="Homeodomain-like"/>
    <property type="match status" value="2"/>
</dbReference>
<evidence type="ECO:0000259" key="5">
    <source>
        <dbReference type="PROSITE" id="PS01124"/>
    </source>
</evidence>
<evidence type="ECO:0000256" key="1">
    <source>
        <dbReference type="ARBA" id="ARBA00023015"/>
    </source>
</evidence>
<organism evidence="6 7">
    <name type="scientific">Paenibacillus aestuarii</name>
    <dbReference type="NCBI Taxonomy" id="516965"/>
    <lineage>
        <taxon>Bacteria</taxon>
        <taxon>Bacillati</taxon>
        <taxon>Bacillota</taxon>
        <taxon>Bacilli</taxon>
        <taxon>Bacillales</taxon>
        <taxon>Paenibacillaceae</taxon>
        <taxon>Paenibacillus</taxon>
    </lineage>
</organism>
<evidence type="ECO:0000256" key="2">
    <source>
        <dbReference type="ARBA" id="ARBA00023125"/>
    </source>
</evidence>
<evidence type="ECO:0000256" key="3">
    <source>
        <dbReference type="ARBA" id="ARBA00023163"/>
    </source>
</evidence>
<keyword evidence="7" id="KW-1185">Reference proteome</keyword>